<evidence type="ECO:0000313" key="6">
    <source>
        <dbReference type="EMBL" id="MCV2869750.1"/>
    </source>
</evidence>
<accession>A0ABT2ZF27</accession>
<feature type="transmembrane region" description="Helical" evidence="5">
    <location>
        <begin position="89"/>
        <end position="115"/>
    </location>
</feature>
<organism evidence="6 7">
    <name type="scientific">Albidovulum marisflavi</name>
    <dbReference type="NCBI Taxonomy" id="2984159"/>
    <lineage>
        <taxon>Bacteria</taxon>
        <taxon>Pseudomonadati</taxon>
        <taxon>Pseudomonadota</taxon>
        <taxon>Alphaproteobacteria</taxon>
        <taxon>Rhodobacterales</taxon>
        <taxon>Paracoccaceae</taxon>
        <taxon>Albidovulum</taxon>
    </lineage>
</organism>
<evidence type="ECO:0000256" key="5">
    <source>
        <dbReference type="SAM" id="Phobius"/>
    </source>
</evidence>
<comment type="caution">
    <text evidence="6">The sequence shown here is derived from an EMBL/GenBank/DDBJ whole genome shotgun (WGS) entry which is preliminary data.</text>
</comment>
<evidence type="ECO:0000313" key="7">
    <source>
        <dbReference type="Proteomes" id="UP001652542"/>
    </source>
</evidence>
<dbReference type="InterPro" id="IPR007318">
    <property type="entry name" value="Phopholipid_MeTrfase"/>
</dbReference>
<sequence>MRALKSIDYPPVWLVGFLALSWAVGRIAPMPALPATGLVLAGFGVVLMLIAVGQMIWSRTTFVPRKTPDALVSGGVFSLTRNPIYLGDAMILAGLSLYWNALLALPLVAVFVWIIGRRFIESEESVLKQTFGQDFEAYRTRTRRWL</sequence>
<dbReference type="Pfam" id="PF04191">
    <property type="entry name" value="PEMT"/>
    <property type="match status" value="1"/>
</dbReference>
<dbReference type="Gene3D" id="1.20.120.1630">
    <property type="match status" value="1"/>
</dbReference>
<comment type="subcellular location">
    <subcellularLocation>
        <location evidence="1">Endomembrane system</location>
        <topology evidence="1">Multi-pass membrane protein</topology>
    </subcellularLocation>
</comment>
<name>A0ABT2ZF27_9RHOB</name>
<dbReference type="PANTHER" id="PTHR12714">
    <property type="entry name" value="PROTEIN-S ISOPRENYLCYSTEINE O-METHYLTRANSFERASE"/>
    <property type="match status" value="1"/>
</dbReference>
<keyword evidence="7" id="KW-1185">Reference proteome</keyword>
<dbReference type="RefSeq" id="WP_263735428.1">
    <property type="nucleotide sequence ID" value="NZ_JAOWKY010000004.1"/>
</dbReference>
<feature type="transmembrane region" description="Helical" evidence="5">
    <location>
        <begin position="35"/>
        <end position="57"/>
    </location>
</feature>
<feature type="transmembrane region" description="Helical" evidence="5">
    <location>
        <begin position="12"/>
        <end position="28"/>
    </location>
</feature>
<protein>
    <submittedName>
        <fullName evidence="6">Isoprenylcysteine carboxylmethyltransferase family protein</fullName>
    </submittedName>
</protein>
<reference evidence="6 7" key="1">
    <citation type="submission" date="2022-10" db="EMBL/GenBank/DDBJ databases">
        <title>Defluviimonas sp. nov., isolated from ocean surface water.</title>
        <authorList>
            <person name="He W."/>
            <person name="Wang L."/>
            <person name="Zhang D.-F."/>
        </authorList>
    </citation>
    <scope>NUCLEOTIDE SEQUENCE [LARGE SCALE GENOMIC DNA]</scope>
    <source>
        <strain evidence="6 7">WL0002</strain>
    </source>
</reference>
<keyword evidence="2 5" id="KW-0812">Transmembrane</keyword>
<keyword evidence="3 5" id="KW-1133">Transmembrane helix</keyword>
<evidence type="ECO:0000256" key="2">
    <source>
        <dbReference type="ARBA" id="ARBA00022692"/>
    </source>
</evidence>
<proteinExistence type="predicted"/>
<dbReference type="PANTHER" id="PTHR12714:SF9">
    <property type="entry name" value="PROTEIN-S-ISOPRENYLCYSTEINE O-METHYLTRANSFERASE"/>
    <property type="match status" value="1"/>
</dbReference>
<evidence type="ECO:0000256" key="4">
    <source>
        <dbReference type="ARBA" id="ARBA00023136"/>
    </source>
</evidence>
<dbReference type="Proteomes" id="UP001652542">
    <property type="component" value="Unassembled WGS sequence"/>
</dbReference>
<evidence type="ECO:0000256" key="1">
    <source>
        <dbReference type="ARBA" id="ARBA00004127"/>
    </source>
</evidence>
<keyword evidence="4 5" id="KW-0472">Membrane</keyword>
<dbReference type="EMBL" id="JAOWKY010000004">
    <property type="protein sequence ID" value="MCV2869750.1"/>
    <property type="molecule type" value="Genomic_DNA"/>
</dbReference>
<gene>
    <name evidence="6" type="ORF">OEW28_14035</name>
</gene>
<evidence type="ECO:0000256" key="3">
    <source>
        <dbReference type="ARBA" id="ARBA00022989"/>
    </source>
</evidence>